<sequence length="221" mass="23811">MIGANYEHQQLPITMRIETALVQASSPVGLASPNLDVTQNPGPNFEVSRVEQALVGLRLPNTTRQVLVPINIASPPLGHNGTDLAHRDDTFSPPAPETPMLSRAQSMPNTLVILLEKGQRPCGCARQGNSSTSMLAINGQFEVTSESIQNSNTAQAKLEASSIGRRQNWRYYEENSGSPPYSLCSASLATPGQFCVADSPCNITPAKNGGYLRLPRYAVYT</sequence>
<keyword evidence="2" id="KW-1185">Reference proteome</keyword>
<reference evidence="1 2" key="1">
    <citation type="submission" date="2020-07" db="EMBL/GenBank/DDBJ databases">
        <title>Comparative genomics of pyrophilous fungi reveals a link between fire events and developmental genes.</title>
        <authorList>
            <consortium name="DOE Joint Genome Institute"/>
            <person name="Steindorff A.S."/>
            <person name="Carver A."/>
            <person name="Calhoun S."/>
            <person name="Stillman K."/>
            <person name="Liu H."/>
            <person name="Lipzen A."/>
            <person name="Pangilinan J."/>
            <person name="Labutti K."/>
            <person name="Bruns T.D."/>
            <person name="Grigoriev I.V."/>
        </authorList>
    </citation>
    <scope>NUCLEOTIDE SEQUENCE [LARGE SCALE GENOMIC DNA]</scope>
    <source>
        <strain evidence="1 2">CBS 144469</strain>
    </source>
</reference>
<evidence type="ECO:0000313" key="1">
    <source>
        <dbReference type="EMBL" id="KAF6741427.1"/>
    </source>
</evidence>
<dbReference type="AlphaFoldDB" id="A0A8H6H8E5"/>
<dbReference type="Proteomes" id="UP000521943">
    <property type="component" value="Unassembled WGS sequence"/>
</dbReference>
<organism evidence="1 2">
    <name type="scientific">Ephemerocybe angulata</name>
    <dbReference type="NCBI Taxonomy" id="980116"/>
    <lineage>
        <taxon>Eukaryota</taxon>
        <taxon>Fungi</taxon>
        <taxon>Dikarya</taxon>
        <taxon>Basidiomycota</taxon>
        <taxon>Agaricomycotina</taxon>
        <taxon>Agaricomycetes</taxon>
        <taxon>Agaricomycetidae</taxon>
        <taxon>Agaricales</taxon>
        <taxon>Agaricineae</taxon>
        <taxon>Psathyrellaceae</taxon>
        <taxon>Ephemerocybe</taxon>
    </lineage>
</organism>
<protein>
    <submittedName>
        <fullName evidence="1">Uncharacterized protein</fullName>
    </submittedName>
</protein>
<comment type="caution">
    <text evidence="1">The sequence shown here is derived from an EMBL/GenBank/DDBJ whole genome shotgun (WGS) entry which is preliminary data.</text>
</comment>
<dbReference type="EMBL" id="JACGCI010000248">
    <property type="protein sequence ID" value="KAF6741427.1"/>
    <property type="molecule type" value="Genomic_DNA"/>
</dbReference>
<proteinExistence type="predicted"/>
<name>A0A8H6H8E5_9AGAR</name>
<accession>A0A8H6H8E5</accession>
<gene>
    <name evidence="1" type="ORF">DFP72DRAFT_862317</name>
</gene>
<evidence type="ECO:0000313" key="2">
    <source>
        <dbReference type="Proteomes" id="UP000521943"/>
    </source>
</evidence>